<comment type="caution">
    <text evidence="2">The sequence shown here is derived from an EMBL/GenBank/DDBJ whole genome shotgun (WGS) entry which is preliminary data.</text>
</comment>
<keyword evidence="1" id="KW-0472">Membrane</keyword>
<keyword evidence="1" id="KW-1133">Transmembrane helix</keyword>
<gene>
    <name evidence="2" type="ORF">ML462_06105</name>
</gene>
<dbReference type="Proteomes" id="UP001139226">
    <property type="component" value="Unassembled WGS sequence"/>
</dbReference>
<feature type="transmembrane region" description="Helical" evidence="1">
    <location>
        <begin position="97"/>
        <end position="116"/>
    </location>
</feature>
<keyword evidence="1" id="KW-0812">Transmembrane</keyword>
<evidence type="ECO:0000313" key="3">
    <source>
        <dbReference type="Proteomes" id="UP001139226"/>
    </source>
</evidence>
<feature type="transmembrane region" description="Helical" evidence="1">
    <location>
        <begin position="68"/>
        <end position="90"/>
    </location>
</feature>
<sequence length="163" mass="18826">MRLPLIYYPLIFGVVLSLLNIKEHRFNPIFVLILAIAGSYLSYFGGLYMMDPVYNFLRIFGLNSADFLALQSGINIIPPIILFISYSYIFKVDRDKTTILIFLFSIILLIILNNLFDGSSSNPPRKPKPYLPFLIWPVIVSIGFQVALYWKKLTRDLHQISIF</sequence>
<feature type="transmembrane region" description="Helical" evidence="1">
    <location>
        <begin position="131"/>
        <end position="150"/>
    </location>
</feature>
<name>A0A9X1V1Q3_9FLAO</name>
<dbReference type="EMBL" id="JAKVTV010000001">
    <property type="protein sequence ID" value="MCH4822742.1"/>
    <property type="molecule type" value="Genomic_DNA"/>
</dbReference>
<accession>A0A9X1V1Q3</accession>
<keyword evidence="3" id="KW-1185">Reference proteome</keyword>
<dbReference type="RefSeq" id="WP_240712863.1">
    <property type="nucleotide sequence ID" value="NZ_JAKVTV010000001.1"/>
</dbReference>
<evidence type="ECO:0000256" key="1">
    <source>
        <dbReference type="SAM" id="Phobius"/>
    </source>
</evidence>
<evidence type="ECO:0000313" key="2">
    <source>
        <dbReference type="EMBL" id="MCH4822742.1"/>
    </source>
</evidence>
<proteinExistence type="predicted"/>
<feature type="transmembrane region" description="Helical" evidence="1">
    <location>
        <begin position="6"/>
        <end position="22"/>
    </location>
</feature>
<protein>
    <submittedName>
        <fullName evidence="2">Uncharacterized protein</fullName>
    </submittedName>
</protein>
<reference evidence="2" key="1">
    <citation type="submission" date="2022-03" db="EMBL/GenBank/DDBJ databases">
        <title>Gramella crocea sp. nov., isolated from activated sludge of a seafood processing plant.</title>
        <authorList>
            <person name="Zhang X."/>
        </authorList>
    </citation>
    <scope>NUCLEOTIDE SEQUENCE</scope>
    <source>
        <strain evidence="2">YJ019</strain>
    </source>
</reference>
<dbReference type="AlphaFoldDB" id="A0A9X1V1Q3"/>
<feature type="transmembrane region" description="Helical" evidence="1">
    <location>
        <begin position="29"/>
        <end position="48"/>
    </location>
</feature>
<organism evidence="2 3">
    <name type="scientific">Christiangramia lutea</name>
    <dbReference type="NCBI Taxonomy" id="1607951"/>
    <lineage>
        <taxon>Bacteria</taxon>
        <taxon>Pseudomonadati</taxon>
        <taxon>Bacteroidota</taxon>
        <taxon>Flavobacteriia</taxon>
        <taxon>Flavobacteriales</taxon>
        <taxon>Flavobacteriaceae</taxon>
        <taxon>Christiangramia</taxon>
    </lineage>
</organism>